<dbReference type="PANTHER" id="PTHR44119">
    <property type="entry name" value="MAGNESIUM-CHELATASE SUBUNIT CHLH, CHLOROPLASTIC"/>
    <property type="match status" value="1"/>
</dbReference>
<comment type="caution">
    <text evidence="4">The sequence shown here is derived from an EMBL/GenBank/DDBJ whole genome shotgun (WGS) entry which is preliminary data.</text>
</comment>
<dbReference type="PANTHER" id="PTHR44119:SF4">
    <property type="entry name" value="AEROBIC COBALTOCHELATASE SUBUNIT COBN"/>
    <property type="match status" value="1"/>
</dbReference>
<feature type="compositionally biased region" description="Low complexity" evidence="1">
    <location>
        <begin position="1544"/>
        <end position="1558"/>
    </location>
</feature>
<feature type="domain" description="CobN/magnesium chelatase" evidence="3">
    <location>
        <begin position="1119"/>
        <end position="1452"/>
    </location>
</feature>
<organism evidence="4 5">
    <name type="scientific">Methanobrevibacter millerae</name>
    <dbReference type="NCBI Taxonomy" id="230361"/>
    <lineage>
        <taxon>Archaea</taxon>
        <taxon>Methanobacteriati</taxon>
        <taxon>Methanobacteriota</taxon>
        <taxon>Methanomada group</taxon>
        <taxon>Methanobacteria</taxon>
        <taxon>Methanobacteriales</taxon>
        <taxon>Methanobacteriaceae</taxon>
        <taxon>Methanobrevibacter</taxon>
    </lineage>
</organism>
<proteinExistence type="predicted"/>
<name>A0A8T3VJI1_9EURY</name>
<dbReference type="CDD" id="cd10150">
    <property type="entry name" value="CobN_like"/>
    <property type="match status" value="1"/>
</dbReference>
<evidence type="ECO:0000259" key="3">
    <source>
        <dbReference type="Pfam" id="PF02514"/>
    </source>
</evidence>
<evidence type="ECO:0000313" key="5">
    <source>
        <dbReference type="Proteomes" id="UP000762703"/>
    </source>
</evidence>
<dbReference type="Pfam" id="PF02514">
    <property type="entry name" value="CobN-Mg_chel"/>
    <property type="match status" value="3"/>
</dbReference>
<evidence type="ECO:0000256" key="2">
    <source>
        <dbReference type="SAM" id="Phobius"/>
    </source>
</evidence>
<feature type="transmembrane region" description="Helical" evidence="2">
    <location>
        <begin position="1618"/>
        <end position="1638"/>
    </location>
</feature>
<sequence length="1647" mass="183624">MCSLNITFAMDNNTNVQLDDSNVLNQGYEKSMLLISDNSGTNILDSAANEVLKNYSNVDIQVRSSAQISTMNEDELYQLVNRSDIVIANWLTTDADAVFTNLLIKYPDLSNNEMFLILETSSSSQLKTFNLVKNSTINYHKIFNGDEYTVDFLNSYFQTTKRGQSYTTVNDYLTNGKGNKVDSKFNQAVLYKNCNDKENQINQILWALSTCGFNCQYNAPVFYQSYQYGLYRDRYMSLEEYMKQYFDSSRNYTVGLLESTMYVSSASLEPYYSLIKSLESKGVNVIPVVAAGGSDDQYKVMIEYFTNAPDYESFLKDSSKYQSNVDAIISMPAYGIGGTLFDSVTEYFETAGVPVFRAVHSDYVSNEEWELSTTGLPGNRSDKWWHVAIGEAQGIIEATFVGGVTNKISETTGAKLTGYKSHETNIDLFTDRIVSWIDLSYTENEDKKISLIYYNYPPGKQNIGSSYLDSITSIYNLLLTLKSEGYDVGQLPDNVSQLEDMIIKCGINVATWAPGELEKLANRSNVVLLPVSEYMEWFESLEPISKLQVVDGPVAYIGELSRNAIAINYTSPMDERLSDWYGEIVALLPDNYTSRAIPILDNIVSALKKYLITGLESDYDIFLKYKQEWSDLDVPGLNGWGEAPGNIMTVWRNGTQYFVIPGLTFGNVFIAPEPQRGWEADSDALYHSTAVSPTHQYLAAYYYFQEYYSSAMVFVGRHATHEWLPGKEVLLSSTDYGSIVVGDTPQIYFYISDGLGEGIQAKRRGFAVMISHLTSPLAYTQLYGNLTVLANLINEYENALNQSSKDALISEIRYIVDTNNYVHSMGISNETFNKFTADELVSATDSFIKTVQNELYTWGLHALGQNWTDKDIGLSVSTALSQKFTYNGVTTSLYDEIAQIKYSKKYDELNSLERDVVMNLSSNVVISLIYYSSEEVAQVIGVNSTSLIAAFDYAKLFISLIQASVLKEMDSFIDALNGKYIAPGPAGDVLDKNSLPTGGNFFHDQSQELPTKDAYEYGRILTLLALDGLTDDTEKLVMGIWCVETARDDGALISVVLYLLGMEPVYSSSPSAGGYVQVGNDEDHDDHEHDEEVSVGTKTNLMPSYIKLDDLVRPDGWDKKRIDVTVITSGNFRDLYSTQAILMDNAFRVALARSYLFILNNDDLKENPWFNDIKEGLEHVVASVDYYGVGKETFEENNVAKHWVSDFIYYKELGYNTTYAAECAITRIFAPPNGDYGAGIAKSVSLSWTWNDTDELSDFYLGRMGNMYSKYYWGETNPLVFARALNNTNDLIVSRNTNVYGVLDNDDFFDYWGGLSMTMAYVNGNTPKMNVLMYGNKNTPYTTSIEQAIAKEILTRYSNPEWISGMMQEGYSGARYISNKFLTDLLGWSVTRPEAVSNYMWDDAYNVYFNDKYGVGVTDWLKTGNNNYAFISSAGTLLTAAYEGYWQTDSATLSSVANQWAQAVITNGVACCDCSCGNIAMMQWAVDFINPDLLAKFADQVFQATNHNFFNPANFQNNPNADSADSEMDENAGLNSTDAVLTNSSSSTLQSDSATSGSNNGNAARGVGETSSESATASSSSEINDLDNAGDSGADSSSRSYEVEKSVSSSSTTTEKSMSIQLIICIIVIVGIFAIGYFRNKNKEDEF</sequence>
<dbReference type="RefSeq" id="WP_303737914.1">
    <property type="nucleotide sequence ID" value="NZ_SUTE01000098.1"/>
</dbReference>
<keyword evidence="2" id="KW-1133">Transmembrane helix</keyword>
<feature type="domain" description="CobN/magnesium chelatase" evidence="3">
    <location>
        <begin position="639"/>
        <end position="1069"/>
    </location>
</feature>
<accession>A0A8T3VJI1</accession>
<feature type="region of interest" description="Disordered" evidence="1">
    <location>
        <begin position="1544"/>
        <end position="1612"/>
    </location>
</feature>
<reference evidence="4" key="1">
    <citation type="submission" date="2019-04" db="EMBL/GenBank/DDBJ databases">
        <title>Evolution of Biomass-Degrading Anaerobic Consortia Revealed by Metagenomics.</title>
        <authorList>
            <person name="Peng X."/>
        </authorList>
    </citation>
    <scope>NUCLEOTIDE SEQUENCE</scope>
    <source>
        <strain evidence="4">SIG12</strain>
    </source>
</reference>
<keyword evidence="2" id="KW-0812">Transmembrane</keyword>
<dbReference type="InterPro" id="IPR003672">
    <property type="entry name" value="CobN/Mg_chltase"/>
</dbReference>
<evidence type="ECO:0000256" key="1">
    <source>
        <dbReference type="SAM" id="MobiDB-lite"/>
    </source>
</evidence>
<protein>
    <submittedName>
        <fullName evidence="4">Cobaltochelatase subunit CobN</fullName>
    </submittedName>
</protein>
<keyword evidence="2" id="KW-0472">Membrane</keyword>
<dbReference type="EMBL" id="SUTE01000098">
    <property type="protein sequence ID" value="MBE6506246.1"/>
    <property type="molecule type" value="Genomic_DNA"/>
</dbReference>
<feature type="compositionally biased region" description="Low complexity" evidence="1">
    <location>
        <begin position="1569"/>
        <end position="1612"/>
    </location>
</feature>
<feature type="domain" description="CobN/magnesium chelatase" evidence="3">
    <location>
        <begin position="193"/>
        <end position="549"/>
    </location>
</feature>
<gene>
    <name evidence="4" type="ORF">E7Z73_11060</name>
</gene>
<dbReference type="Proteomes" id="UP000762703">
    <property type="component" value="Unassembled WGS sequence"/>
</dbReference>
<evidence type="ECO:0000313" key="4">
    <source>
        <dbReference type="EMBL" id="MBE6506246.1"/>
    </source>
</evidence>